<dbReference type="Proteomes" id="UP000008721">
    <property type="component" value="Chromosome"/>
</dbReference>
<dbReference type="InterPro" id="IPR016181">
    <property type="entry name" value="Acyl_CoA_acyltransferase"/>
</dbReference>
<protein>
    <submittedName>
        <fullName evidence="4">GCN5-related N-acetyltransferase</fullName>
    </submittedName>
</protein>
<dbReference type="InterPro" id="IPR050680">
    <property type="entry name" value="YpeA/RimI_acetyltransf"/>
</dbReference>
<dbReference type="SUPFAM" id="SSF55729">
    <property type="entry name" value="Acyl-CoA N-acyltransferases (Nat)"/>
    <property type="match status" value="1"/>
</dbReference>
<accession>E4U131</accession>
<sequence>MKPTLYFLRSSEQKIVTDMLHYALRLDQVNKTLSDIPKLAIYEEFYGFTSKDLGLYALIDNKIAGAVWIRRLNADHGSNGYIDDNTPILNIAVLPEYRGQGLGSQMLEQLFVEAGALYENICVSVVLDSPAVHFYDRHGFVRHDNGSVEQSFVDGKKVITLIKKLQKVAVIRPTDGYDPRRWMD</sequence>
<dbReference type="GO" id="GO:0016747">
    <property type="term" value="F:acyltransferase activity, transferring groups other than amino-acyl groups"/>
    <property type="evidence" value="ECO:0007669"/>
    <property type="project" value="InterPro"/>
</dbReference>
<dbReference type="PROSITE" id="PS51186">
    <property type="entry name" value="GNAT"/>
    <property type="match status" value="1"/>
</dbReference>
<evidence type="ECO:0000259" key="3">
    <source>
        <dbReference type="PROSITE" id="PS51186"/>
    </source>
</evidence>
<dbReference type="STRING" id="709032.Sulku_0669"/>
<keyword evidence="1" id="KW-0808">Transferase</keyword>
<organism evidence="4 5">
    <name type="scientific">Sulfuricurvum kujiense (strain ATCC BAA-921 / DSM 16994 / JCM 11577 / YK-1)</name>
    <dbReference type="NCBI Taxonomy" id="709032"/>
    <lineage>
        <taxon>Bacteria</taxon>
        <taxon>Pseudomonadati</taxon>
        <taxon>Campylobacterota</taxon>
        <taxon>Epsilonproteobacteria</taxon>
        <taxon>Campylobacterales</taxon>
        <taxon>Sulfurimonadaceae</taxon>
        <taxon>Sulfuricurvum</taxon>
    </lineage>
</organism>
<dbReference type="EMBL" id="CP002355">
    <property type="protein sequence ID" value="ADR33335.1"/>
    <property type="molecule type" value="Genomic_DNA"/>
</dbReference>
<dbReference type="eggNOG" id="COG0456">
    <property type="taxonomic scope" value="Bacteria"/>
</dbReference>
<dbReference type="AlphaFoldDB" id="E4U131"/>
<keyword evidence="5" id="KW-1185">Reference proteome</keyword>
<evidence type="ECO:0000313" key="4">
    <source>
        <dbReference type="EMBL" id="ADR33335.1"/>
    </source>
</evidence>
<dbReference type="InterPro" id="IPR000182">
    <property type="entry name" value="GNAT_dom"/>
</dbReference>
<dbReference type="Pfam" id="PF13508">
    <property type="entry name" value="Acetyltransf_7"/>
    <property type="match status" value="1"/>
</dbReference>
<dbReference type="HOGENOM" id="CLU_107134_0_0_7"/>
<evidence type="ECO:0000313" key="5">
    <source>
        <dbReference type="Proteomes" id="UP000008721"/>
    </source>
</evidence>
<dbReference type="KEGG" id="sku:Sulku_0669"/>
<feature type="domain" description="N-acetyltransferase" evidence="3">
    <location>
        <begin position="6"/>
        <end position="166"/>
    </location>
</feature>
<dbReference type="RefSeq" id="WP_013459532.1">
    <property type="nucleotide sequence ID" value="NC_014762.1"/>
</dbReference>
<dbReference type="PANTHER" id="PTHR43420">
    <property type="entry name" value="ACETYLTRANSFERASE"/>
    <property type="match status" value="1"/>
</dbReference>
<name>E4U131_SULKY</name>
<reference evidence="4 5" key="1">
    <citation type="journal article" date="2012" name="Stand. Genomic Sci.">
        <title>Complete genome sequence of the sulfur compounds oxidizing chemolithoautotroph Sulfuricurvum kujiense type strain (YK-1(T)).</title>
        <authorList>
            <person name="Han C."/>
            <person name="Kotsyurbenko O."/>
            <person name="Chertkov O."/>
            <person name="Held B."/>
            <person name="Lapidus A."/>
            <person name="Nolan M."/>
            <person name="Lucas S."/>
            <person name="Hammon N."/>
            <person name="Deshpande S."/>
            <person name="Cheng J.F."/>
            <person name="Tapia R."/>
            <person name="Goodwin L.A."/>
            <person name="Pitluck S."/>
            <person name="Liolios K."/>
            <person name="Pagani I."/>
            <person name="Ivanova N."/>
            <person name="Mavromatis K."/>
            <person name="Mikhailova N."/>
            <person name="Pati A."/>
            <person name="Chen A."/>
            <person name="Palaniappan K."/>
            <person name="Land M."/>
            <person name="Hauser L."/>
            <person name="Chang Y.J."/>
            <person name="Jeffries C.D."/>
            <person name="Brambilla E.M."/>
            <person name="Rohde M."/>
            <person name="Spring S."/>
            <person name="Sikorski J."/>
            <person name="Goker M."/>
            <person name="Woyke T."/>
            <person name="Bristow J."/>
            <person name="Eisen J.A."/>
            <person name="Markowitz V."/>
            <person name="Hugenholtz P."/>
            <person name="Kyrpides N.C."/>
            <person name="Klenk H.P."/>
            <person name="Detter J.C."/>
        </authorList>
    </citation>
    <scope>NUCLEOTIDE SEQUENCE [LARGE SCALE GENOMIC DNA]</scope>
    <source>
        <strain evidence="5">ATCC BAA-921 / DSM 16994 / JCM 11577 / YK-1</strain>
    </source>
</reference>
<gene>
    <name evidence="4" type="ordered locus">Sulku_0669</name>
</gene>
<dbReference type="Gene3D" id="3.40.630.30">
    <property type="match status" value="1"/>
</dbReference>
<keyword evidence="2" id="KW-0012">Acyltransferase</keyword>
<evidence type="ECO:0000256" key="2">
    <source>
        <dbReference type="ARBA" id="ARBA00023315"/>
    </source>
</evidence>
<evidence type="ECO:0000256" key="1">
    <source>
        <dbReference type="ARBA" id="ARBA00022679"/>
    </source>
</evidence>
<dbReference type="CDD" id="cd04301">
    <property type="entry name" value="NAT_SF"/>
    <property type="match status" value="1"/>
</dbReference>
<proteinExistence type="predicted"/>